<reference evidence="1" key="1">
    <citation type="journal article" date="2023" name="Mol. Biol. Evol.">
        <title>Third-Generation Sequencing Reveals the Adaptive Role of the Epigenome in Three Deep-Sea Polychaetes.</title>
        <authorList>
            <person name="Perez M."/>
            <person name="Aroh O."/>
            <person name="Sun Y."/>
            <person name="Lan Y."/>
            <person name="Juniper S.K."/>
            <person name="Young C.R."/>
            <person name="Angers B."/>
            <person name="Qian P.Y."/>
        </authorList>
    </citation>
    <scope>NUCLEOTIDE SEQUENCE</scope>
    <source>
        <strain evidence="1">R07B-5</strain>
    </source>
</reference>
<accession>A0AAD9K2A6</accession>
<protein>
    <recommendedName>
        <fullName evidence="3">Tumor necrosis factor alpha-induced protein 8-like protein</fullName>
    </recommendedName>
</protein>
<dbReference type="PANTHER" id="PTHR12757">
    <property type="entry name" value="TUMOR NECROSIS FACTOR INDUCED PROTEIN"/>
    <property type="match status" value="1"/>
</dbReference>
<evidence type="ECO:0000313" key="1">
    <source>
        <dbReference type="EMBL" id="KAK2163206.1"/>
    </source>
</evidence>
<dbReference type="InterPro" id="IPR008477">
    <property type="entry name" value="TNFAIP8-like"/>
</dbReference>
<dbReference type="Gene3D" id="1.20.1440.160">
    <property type="entry name" value="Tumor necrosis factor alpha-induced protein 8-like"/>
    <property type="match status" value="1"/>
</dbReference>
<gene>
    <name evidence="1" type="ORF">NP493_1477g00019</name>
</gene>
<dbReference type="AlphaFoldDB" id="A0AAD9K2A6"/>
<comment type="caution">
    <text evidence="1">The sequence shown here is derived from an EMBL/GenBank/DDBJ whole genome shotgun (WGS) entry which is preliminary data.</text>
</comment>
<dbReference type="GO" id="GO:0042981">
    <property type="term" value="P:regulation of apoptotic process"/>
    <property type="evidence" value="ECO:0007669"/>
    <property type="project" value="InterPro"/>
</dbReference>
<evidence type="ECO:0008006" key="3">
    <source>
        <dbReference type="Google" id="ProtNLM"/>
    </source>
</evidence>
<keyword evidence="2" id="KW-1185">Reference proteome</keyword>
<proteinExistence type="predicted"/>
<dbReference type="Proteomes" id="UP001209878">
    <property type="component" value="Unassembled WGS sequence"/>
</dbReference>
<dbReference type="EMBL" id="JAODUO010001476">
    <property type="protein sequence ID" value="KAK2163206.1"/>
    <property type="molecule type" value="Genomic_DNA"/>
</dbReference>
<organism evidence="1 2">
    <name type="scientific">Ridgeia piscesae</name>
    <name type="common">Tubeworm</name>
    <dbReference type="NCBI Taxonomy" id="27915"/>
    <lineage>
        <taxon>Eukaryota</taxon>
        <taxon>Metazoa</taxon>
        <taxon>Spiralia</taxon>
        <taxon>Lophotrochozoa</taxon>
        <taxon>Annelida</taxon>
        <taxon>Polychaeta</taxon>
        <taxon>Sedentaria</taxon>
        <taxon>Canalipalpata</taxon>
        <taxon>Sabellida</taxon>
        <taxon>Siboglinidae</taxon>
        <taxon>Ridgeia</taxon>
    </lineage>
</organism>
<dbReference type="InterPro" id="IPR038355">
    <property type="entry name" value="TNFAIP8_sf"/>
</dbReference>
<name>A0AAD9K2A6_RIDPI</name>
<dbReference type="GO" id="GO:0005737">
    <property type="term" value="C:cytoplasm"/>
    <property type="evidence" value="ECO:0007669"/>
    <property type="project" value="TreeGrafter"/>
</dbReference>
<dbReference type="FunFam" id="1.20.1440.160:FF:000001">
    <property type="entry name" value="Tumor necrosis factor alpha-induced protein 8-like 1"/>
    <property type="match status" value="1"/>
</dbReference>
<dbReference type="Pfam" id="PF05527">
    <property type="entry name" value="TNFAIP8"/>
    <property type="match status" value="1"/>
</dbReference>
<dbReference type="PANTHER" id="PTHR12757:SF1">
    <property type="entry name" value="PROTEIN SALIVARY GLANDS MARRED"/>
    <property type="match status" value="1"/>
</dbReference>
<evidence type="ECO:0000313" key="2">
    <source>
        <dbReference type="Proteomes" id="UP001209878"/>
    </source>
</evidence>
<sequence>MASKKIVKVFIDDTSSRVLDTLYQISKEWSTSKKVAEKVMKDMIKIVIKISVLYRNDQFNKEELHQAELFKRKFQTLVMTVISFYEVEFSFDRNYMSTTLSECCDMLHKLVQRHLTDKSLMRIDNVCNFFSDADFLDALFRSNGELRHLLGQMIDDLHKMIDDGVL</sequence>